<reference evidence="4 5" key="1">
    <citation type="submission" date="2016-05" db="EMBL/GenBank/DDBJ databases">
        <title>First whole genome sequencing of Entamoeba histolytica HM1:IMSS-clone-6.</title>
        <authorList>
            <person name="Mukherjee Avik.K."/>
            <person name="Izumyama S."/>
            <person name="Nakada-Tsukui K."/>
            <person name="Nozaki T."/>
        </authorList>
    </citation>
    <scope>NUCLEOTIDE SEQUENCE [LARGE SCALE GENOMIC DNA]</scope>
    <source>
        <strain evidence="4 5">HM1:IMSS clone 6</strain>
    </source>
</reference>
<dbReference type="InterPro" id="IPR036388">
    <property type="entry name" value="WH-like_DNA-bd_sf"/>
</dbReference>
<dbReference type="VEuPathDB" id="AmoebaDB:EHI8A_065140"/>
<dbReference type="Gene3D" id="3.90.230.10">
    <property type="entry name" value="Creatinase/methionine aminopeptidase superfamily"/>
    <property type="match status" value="1"/>
</dbReference>
<dbReference type="SUPFAM" id="SSF55920">
    <property type="entry name" value="Creatinase/aminopeptidase"/>
    <property type="match status" value="1"/>
</dbReference>
<dbReference type="InterPro" id="IPR047113">
    <property type="entry name" value="PA2G4/ARX1"/>
</dbReference>
<comment type="caution">
    <text evidence="4">The sequence shown here is derived from an EMBL/GenBank/DDBJ whole genome shotgun (WGS) entry which is preliminary data.</text>
</comment>
<evidence type="ECO:0000313" key="4">
    <source>
        <dbReference type="EMBL" id="GAT94328.1"/>
    </source>
</evidence>
<dbReference type="Proteomes" id="UP000078387">
    <property type="component" value="Unassembled WGS sequence"/>
</dbReference>
<dbReference type="AlphaFoldDB" id="A0A5K1U0W2"/>
<dbReference type="VEuPathDB" id="AmoebaDB:EHI5A_077910"/>
<evidence type="ECO:0000313" key="5">
    <source>
        <dbReference type="Proteomes" id="UP000078387"/>
    </source>
</evidence>
<organism evidence="4 5">
    <name type="scientific">Entamoeba histolytica</name>
    <dbReference type="NCBI Taxonomy" id="5759"/>
    <lineage>
        <taxon>Eukaryota</taxon>
        <taxon>Amoebozoa</taxon>
        <taxon>Evosea</taxon>
        <taxon>Archamoebae</taxon>
        <taxon>Mastigamoebida</taxon>
        <taxon>Entamoebidae</taxon>
        <taxon>Entamoeba</taxon>
    </lineage>
</organism>
<evidence type="ECO:0000256" key="2">
    <source>
        <dbReference type="SAM" id="MobiDB-lite"/>
    </source>
</evidence>
<dbReference type="Gene3D" id="1.10.10.10">
    <property type="entry name" value="Winged helix-like DNA-binding domain superfamily/Winged helix DNA-binding domain"/>
    <property type="match status" value="1"/>
</dbReference>
<dbReference type="PANTHER" id="PTHR10804:SF11">
    <property type="entry name" value="PROLIFERATION-ASSOCIATED PROTEIN 2G4"/>
    <property type="match status" value="1"/>
</dbReference>
<comment type="similarity">
    <text evidence="1">Belongs to the peptidase M24 family.</text>
</comment>
<dbReference type="InterPro" id="IPR036005">
    <property type="entry name" value="Creatinase/aminopeptidase-like"/>
</dbReference>
<evidence type="ECO:0000259" key="3">
    <source>
        <dbReference type="Pfam" id="PF00557"/>
    </source>
</evidence>
<dbReference type="InterPro" id="IPR000994">
    <property type="entry name" value="Pept_M24"/>
</dbReference>
<feature type="region of interest" description="Disordered" evidence="2">
    <location>
        <begin position="1"/>
        <end position="51"/>
    </location>
</feature>
<feature type="compositionally biased region" description="Basic and acidic residues" evidence="2">
    <location>
        <begin position="14"/>
        <end position="38"/>
    </location>
</feature>
<dbReference type="InterPro" id="IPR036390">
    <property type="entry name" value="WH_DNA-bd_sf"/>
</dbReference>
<feature type="domain" description="Peptidase M24" evidence="3">
    <location>
        <begin position="56"/>
        <end position="215"/>
    </location>
</feature>
<gene>
    <name evidence="4" type="ORF">CL6EHI_175020</name>
</gene>
<accession>A0A5K1U0W2</accession>
<name>A0A5K1U0W2_ENTHI</name>
<dbReference type="VEuPathDB" id="AmoebaDB:EHI_175020"/>
<protein>
    <submittedName>
        <fullName evidence="4">Peptidase putative</fullName>
    </submittedName>
</protein>
<dbReference type="EMBL" id="BDEQ01000001">
    <property type="protein sequence ID" value="GAT94328.1"/>
    <property type="molecule type" value="Genomic_DNA"/>
</dbReference>
<dbReference type="PANTHER" id="PTHR10804">
    <property type="entry name" value="PROTEASE FAMILY M24 METHIONYL AMINOPEPTIDASE, AMINOPEPTIDASE P"/>
    <property type="match status" value="1"/>
</dbReference>
<dbReference type="Pfam" id="PF00557">
    <property type="entry name" value="Peptidase_M24"/>
    <property type="match status" value="1"/>
</dbReference>
<dbReference type="VEuPathDB" id="AmoebaDB:KM1_101100"/>
<dbReference type="OMA" id="SRMFYSE"/>
<dbReference type="SMR" id="A0A5K1U0W2"/>
<proteinExistence type="inferred from homology"/>
<dbReference type="FunFam" id="1.10.10.10:FF:000029">
    <property type="entry name" value="Proliferation-associated 2G4, a"/>
    <property type="match status" value="1"/>
</dbReference>
<evidence type="ECO:0000256" key="1">
    <source>
        <dbReference type="ARBA" id="ARBA00007319"/>
    </source>
</evidence>
<sequence length="372" mass="41611">MSTIHKPKKSAVSIEKKIATQQKKEQLKQENEIKKEEENKEEEELESASDPRVVKHYEEAAEITNAAMKLAESLCVDGAVVYEVCKKVNEFIDEEAAKVFKNEYSYEKGIAFPCCISLNNCCGYFCPLAEDKTSMKKGDLAKIELATHISGFVAEACKTIVVGEEATGDKATIIEAGYTALQEVISKLQVGVNTSDITTVVDGVCKKYNVKAFENIVSRNMERYMIDGNKFILNVPSKSAVEDMKIELNDVWNLDIILTTGAAKPVEKETRTTVYKRNIDETYILKMRTSVQIFREVNNKYPTFPFSLGMLENESKAKMGIVEMAKHDLVDSYTVVYEKTGLVSQFKATIIVTENGPKVLTPIEAPAFIKKN</sequence>
<dbReference type="SUPFAM" id="SSF46785">
    <property type="entry name" value="Winged helix' DNA-binding domain"/>
    <property type="match status" value="1"/>
</dbReference>
<dbReference type="VEuPathDB" id="AmoebaDB:EHI7A_052620"/>